<reference evidence="2 3" key="1">
    <citation type="submission" date="2016-01" db="EMBL/GenBank/DDBJ databases">
        <title>Genome sequencing of Roseivirga spongicola UST030701-084.</title>
        <authorList>
            <person name="Selvaratnam C."/>
            <person name="Thevarajoo S."/>
            <person name="Goh K.M."/>
            <person name="Ee R."/>
            <person name="Chan K.-G."/>
            <person name="Chong C.S."/>
        </authorList>
    </citation>
    <scope>NUCLEOTIDE SEQUENCE [LARGE SCALE GENOMIC DNA]</scope>
    <source>
        <strain evidence="2 3">UST030701-084</strain>
    </source>
</reference>
<proteinExistence type="predicted"/>
<evidence type="ECO:0000313" key="3">
    <source>
        <dbReference type="Proteomes" id="UP000075606"/>
    </source>
</evidence>
<protein>
    <submittedName>
        <fullName evidence="2">Uncharacterized protein</fullName>
    </submittedName>
</protein>
<feature type="transmembrane region" description="Helical" evidence="1">
    <location>
        <begin position="71"/>
        <end position="89"/>
    </location>
</feature>
<dbReference type="EMBL" id="LRPC01000029">
    <property type="protein sequence ID" value="KYG72561.1"/>
    <property type="molecule type" value="Genomic_DNA"/>
</dbReference>
<evidence type="ECO:0000256" key="1">
    <source>
        <dbReference type="SAM" id="Phobius"/>
    </source>
</evidence>
<sequence>MSSAGHVMDSIKRMKANRALTTRRDAFNIKEANSFRPKASSEIRKYRFKEATPQYLRKLKAQLSTEKKRELIKQIIVLIISISLGIIIFL</sequence>
<dbReference type="Proteomes" id="UP000075606">
    <property type="component" value="Unassembled WGS sequence"/>
</dbReference>
<organism evidence="2 3">
    <name type="scientific">Roseivirga spongicola</name>
    <dbReference type="NCBI Taxonomy" id="333140"/>
    <lineage>
        <taxon>Bacteria</taxon>
        <taxon>Pseudomonadati</taxon>
        <taxon>Bacteroidota</taxon>
        <taxon>Cytophagia</taxon>
        <taxon>Cytophagales</taxon>
        <taxon>Roseivirgaceae</taxon>
        <taxon>Roseivirga</taxon>
    </lineage>
</organism>
<dbReference type="STRING" id="333140.AWW68_16785"/>
<keyword evidence="1" id="KW-0472">Membrane</keyword>
<accession>A0A150X1G1</accession>
<name>A0A150X1G1_9BACT</name>
<gene>
    <name evidence="2" type="ORF">AWW68_16785</name>
</gene>
<keyword evidence="1" id="KW-0812">Transmembrane</keyword>
<keyword evidence="1" id="KW-1133">Transmembrane helix</keyword>
<keyword evidence="3" id="KW-1185">Reference proteome</keyword>
<dbReference type="AlphaFoldDB" id="A0A150X1G1"/>
<comment type="caution">
    <text evidence="2">The sequence shown here is derived from an EMBL/GenBank/DDBJ whole genome shotgun (WGS) entry which is preliminary data.</text>
</comment>
<evidence type="ECO:0000313" key="2">
    <source>
        <dbReference type="EMBL" id="KYG72561.1"/>
    </source>
</evidence>